<evidence type="ECO:0000259" key="1">
    <source>
        <dbReference type="Pfam" id="PF01370"/>
    </source>
</evidence>
<dbReference type="GO" id="GO:0004029">
    <property type="term" value="F:aldehyde dehydrogenase (NAD+) activity"/>
    <property type="evidence" value="ECO:0007669"/>
    <property type="project" value="TreeGrafter"/>
</dbReference>
<dbReference type="Pfam" id="PF01370">
    <property type="entry name" value="Epimerase"/>
    <property type="match status" value="1"/>
</dbReference>
<dbReference type="PANTHER" id="PTHR48079">
    <property type="entry name" value="PROTEIN YEEZ"/>
    <property type="match status" value="1"/>
</dbReference>
<dbReference type="Gene3D" id="3.40.50.720">
    <property type="entry name" value="NAD(P)-binding Rossmann-like Domain"/>
    <property type="match status" value="1"/>
</dbReference>
<dbReference type="GO" id="GO:0005737">
    <property type="term" value="C:cytoplasm"/>
    <property type="evidence" value="ECO:0007669"/>
    <property type="project" value="TreeGrafter"/>
</dbReference>
<dbReference type="AlphaFoldDB" id="A0A839Z538"/>
<reference evidence="2 3" key="1">
    <citation type="submission" date="2020-08" db="EMBL/GenBank/DDBJ databases">
        <title>Genomic Encyclopedia of Type Strains, Phase IV (KMG-IV): sequencing the most valuable type-strain genomes for metagenomic binning, comparative biology and taxonomic classification.</title>
        <authorList>
            <person name="Goeker M."/>
        </authorList>
    </citation>
    <scope>NUCLEOTIDE SEQUENCE [LARGE SCALE GENOMIC DNA]</scope>
    <source>
        <strain evidence="2 3">DSM 5895</strain>
    </source>
</reference>
<evidence type="ECO:0000313" key="2">
    <source>
        <dbReference type="EMBL" id="MBB3770749.1"/>
    </source>
</evidence>
<sequence length="297" mass="30689">MTTLLCLGFGYCARRFATLHAGAFARITGTSRDGAPANGVEMLRFAGAATPALLDAARAADIVLASAAPLEAGDPFLPSLGAALAAGARKGPLIYLSTIGVYGDTGGDWIDENAPTDAAAPRARRRIEAEAAWRALGQAAGRPVAVLRLGGIYGPGRNALADLTAGTARCIEREGQVFNRIHVDDIAGAIRAVIDTGFDGILNVVDGEPSPSCAPVAFAARLMGLPEPQPVPFEEAAASLSPMALSFWADNRRVRNDRLAALAGPLAYPSYREGLAALFAAGEGANQDSRPVDARTP</sequence>
<name>A0A839Z538_9HYPH</name>
<comment type="caution">
    <text evidence="2">The sequence shown here is derived from an EMBL/GenBank/DDBJ whole genome shotgun (WGS) entry which is preliminary data.</text>
</comment>
<dbReference type="InterPro" id="IPR001509">
    <property type="entry name" value="Epimerase_deHydtase"/>
</dbReference>
<dbReference type="PANTHER" id="PTHR48079:SF6">
    <property type="entry name" value="NAD(P)-BINDING DOMAIN-CONTAINING PROTEIN-RELATED"/>
    <property type="match status" value="1"/>
</dbReference>
<feature type="domain" description="NAD-dependent epimerase/dehydratase" evidence="1">
    <location>
        <begin position="84"/>
        <end position="196"/>
    </location>
</feature>
<dbReference type="Proteomes" id="UP000533469">
    <property type="component" value="Unassembled WGS sequence"/>
</dbReference>
<dbReference type="InterPro" id="IPR051783">
    <property type="entry name" value="NAD(P)-dependent_oxidoreduct"/>
</dbReference>
<accession>A0A839Z538</accession>
<dbReference type="InterPro" id="IPR036291">
    <property type="entry name" value="NAD(P)-bd_dom_sf"/>
</dbReference>
<dbReference type="RefSeq" id="WP_183188920.1">
    <property type="nucleotide sequence ID" value="NZ_JACICD010000002.1"/>
</dbReference>
<organism evidence="2 3">
    <name type="scientific">Ancylobacter tetraedralis</name>
    <dbReference type="NCBI Taxonomy" id="217068"/>
    <lineage>
        <taxon>Bacteria</taxon>
        <taxon>Pseudomonadati</taxon>
        <taxon>Pseudomonadota</taxon>
        <taxon>Alphaproteobacteria</taxon>
        <taxon>Hyphomicrobiales</taxon>
        <taxon>Xanthobacteraceae</taxon>
        <taxon>Ancylobacter</taxon>
    </lineage>
</organism>
<protein>
    <submittedName>
        <fullName evidence="2">Nucleoside-diphosphate-sugar epimerase</fullName>
    </submittedName>
</protein>
<proteinExistence type="predicted"/>
<gene>
    <name evidence="2" type="ORF">FHS55_001344</name>
</gene>
<dbReference type="SUPFAM" id="SSF51735">
    <property type="entry name" value="NAD(P)-binding Rossmann-fold domains"/>
    <property type="match status" value="1"/>
</dbReference>
<dbReference type="EMBL" id="JACICD010000002">
    <property type="protein sequence ID" value="MBB3770749.1"/>
    <property type="molecule type" value="Genomic_DNA"/>
</dbReference>
<keyword evidence="3" id="KW-1185">Reference proteome</keyword>
<evidence type="ECO:0000313" key="3">
    <source>
        <dbReference type="Proteomes" id="UP000533469"/>
    </source>
</evidence>